<feature type="transmembrane region" description="Helical" evidence="16">
    <location>
        <begin position="315"/>
        <end position="337"/>
    </location>
</feature>
<dbReference type="GO" id="GO:0008955">
    <property type="term" value="F:peptidoglycan glycosyltransferase activity"/>
    <property type="evidence" value="ECO:0007669"/>
    <property type="project" value="UniProtKB-EC"/>
</dbReference>
<sequence>MKRHINYYFLMLSGFLLVTGLLFLSTLSAIPSLQAFGNTNHYLFHQLFSVSIGLVLGFIFYKIPLSFLKKITPILLIINFLLLIAVFLPIVGTKLLGAKRWISIGNNTFQPSEFFKINAILYLSAWFSNRGLERFKKGWIPMAKKGYYNFIRSFLPFLAFLAIIAIVFVFQRDLSTLGIIMIALLCIYFTAQKNILHTIVLAVIIAISALVLIIKEPYRVQRLLIFLHPETDPLGIGLQVKQSLIAVGSGGIFGKGLGMSTQKFGFLPQTMSDSMFAILGEETGIVGGTILVLLFLLFLYLGFKIANESDTPFGKFTAIGITVWIVLQAFINIASNIGLFPLSGIPLPFFSYGGSHVIAELIGVGLLLNISKNG</sequence>
<evidence type="ECO:0000256" key="12">
    <source>
        <dbReference type="ARBA" id="ARBA00041185"/>
    </source>
</evidence>
<evidence type="ECO:0000256" key="2">
    <source>
        <dbReference type="ARBA" id="ARBA00022676"/>
    </source>
</evidence>
<keyword evidence="3" id="KW-0808">Transferase</keyword>
<evidence type="ECO:0000256" key="9">
    <source>
        <dbReference type="ARBA" id="ARBA00032370"/>
    </source>
</evidence>
<evidence type="ECO:0000256" key="5">
    <source>
        <dbReference type="ARBA" id="ARBA00022960"/>
    </source>
</evidence>
<evidence type="ECO:0000256" key="4">
    <source>
        <dbReference type="ARBA" id="ARBA00022692"/>
    </source>
</evidence>
<gene>
    <name evidence="17" type="ORF">A2908_04680</name>
</gene>
<feature type="transmembrane region" description="Helical" evidence="16">
    <location>
        <begin position="42"/>
        <end position="61"/>
    </location>
</feature>
<feature type="transmembrane region" description="Helical" evidence="16">
    <location>
        <begin position="73"/>
        <end position="92"/>
    </location>
</feature>
<evidence type="ECO:0000256" key="16">
    <source>
        <dbReference type="SAM" id="Phobius"/>
    </source>
</evidence>
<dbReference type="Proteomes" id="UP000176774">
    <property type="component" value="Unassembled WGS sequence"/>
</dbReference>
<dbReference type="GO" id="GO:0009252">
    <property type="term" value="P:peptidoglycan biosynthetic process"/>
    <property type="evidence" value="ECO:0007669"/>
    <property type="project" value="UniProtKB-KW"/>
</dbReference>
<dbReference type="PANTHER" id="PTHR30474">
    <property type="entry name" value="CELL CYCLE PROTEIN"/>
    <property type="match status" value="1"/>
</dbReference>
<dbReference type="Pfam" id="PF01098">
    <property type="entry name" value="FTSW_RODA_SPOVE"/>
    <property type="match status" value="1"/>
</dbReference>
<feature type="transmembrane region" description="Helical" evidence="16">
    <location>
        <begin position="284"/>
        <end position="303"/>
    </location>
</feature>
<keyword evidence="2" id="KW-0328">Glycosyltransferase</keyword>
<keyword evidence="7 16" id="KW-1133">Transmembrane helix</keyword>
<feature type="transmembrane region" description="Helical" evidence="16">
    <location>
        <begin position="174"/>
        <end position="191"/>
    </location>
</feature>
<dbReference type="GO" id="GO:0051301">
    <property type="term" value="P:cell division"/>
    <property type="evidence" value="ECO:0007669"/>
    <property type="project" value="InterPro"/>
</dbReference>
<comment type="catalytic activity">
    <reaction evidence="15">
        <text>[GlcNAc-(1-&gt;4)-Mur2Ac(oyl-L-Ala-gamma-D-Glu-L-Lys-D-Ala-D-Ala)](n)-di-trans,octa-cis-undecaprenyl diphosphate + beta-D-GlcNAc-(1-&gt;4)-Mur2Ac(oyl-L-Ala-gamma-D-Glu-L-Lys-D-Ala-D-Ala)-di-trans,octa-cis-undecaprenyl diphosphate = [GlcNAc-(1-&gt;4)-Mur2Ac(oyl-L-Ala-gamma-D-Glu-L-Lys-D-Ala-D-Ala)](n+1)-di-trans,octa-cis-undecaprenyl diphosphate + di-trans,octa-cis-undecaprenyl diphosphate + H(+)</text>
        <dbReference type="Rhea" id="RHEA:23708"/>
        <dbReference type="Rhea" id="RHEA-COMP:9602"/>
        <dbReference type="Rhea" id="RHEA-COMP:9603"/>
        <dbReference type="ChEBI" id="CHEBI:15378"/>
        <dbReference type="ChEBI" id="CHEBI:58405"/>
        <dbReference type="ChEBI" id="CHEBI:60033"/>
        <dbReference type="ChEBI" id="CHEBI:78435"/>
        <dbReference type="EC" id="2.4.99.28"/>
    </reaction>
</comment>
<comment type="similarity">
    <text evidence="11">Belongs to the SEDS family. FtsW subfamily.</text>
</comment>
<name>A0A1G2IE10_9BACT</name>
<accession>A0A1G2IE10</accession>
<evidence type="ECO:0000313" key="18">
    <source>
        <dbReference type="Proteomes" id="UP000176774"/>
    </source>
</evidence>
<feature type="transmembrane region" description="Helical" evidence="16">
    <location>
        <begin position="198"/>
        <end position="214"/>
    </location>
</feature>
<dbReference type="EMBL" id="MHPA01000019">
    <property type="protein sequence ID" value="OGZ72934.1"/>
    <property type="molecule type" value="Genomic_DNA"/>
</dbReference>
<dbReference type="GO" id="GO:0015648">
    <property type="term" value="F:lipid-linked peptidoglycan transporter activity"/>
    <property type="evidence" value="ECO:0007669"/>
    <property type="project" value="TreeGrafter"/>
</dbReference>
<reference evidence="17 18" key="1">
    <citation type="journal article" date="2016" name="Nat. Commun.">
        <title>Thousands of microbial genomes shed light on interconnected biogeochemical processes in an aquifer system.</title>
        <authorList>
            <person name="Anantharaman K."/>
            <person name="Brown C.T."/>
            <person name="Hug L.A."/>
            <person name="Sharon I."/>
            <person name="Castelle C.J."/>
            <person name="Probst A.J."/>
            <person name="Thomas B.C."/>
            <person name="Singh A."/>
            <person name="Wilkins M.J."/>
            <person name="Karaoz U."/>
            <person name="Brodie E.L."/>
            <person name="Williams K.H."/>
            <person name="Hubbard S.S."/>
            <person name="Banfield J.F."/>
        </authorList>
    </citation>
    <scope>NUCLEOTIDE SEQUENCE [LARGE SCALE GENOMIC DNA]</scope>
</reference>
<proteinExistence type="inferred from homology"/>
<dbReference type="GO" id="GO:0032153">
    <property type="term" value="C:cell division site"/>
    <property type="evidence" value="ECO:0007669"/>
    <property type="project" value="TreeGrafter"/>
</dbReference>
<dbReference type="GO" id="GO:0005886">
    <property type="term" value="C:plasma membrane"/>
    <property type="evidence" value="ECO:0007669"/>
    <property type="project" value="TreeGrafter"/>
</dbReference>
<evidence type="ECO:0000256" key="8">
    <source>
        <dbReference type="ARBA" id="ARBA00023136"/>
    </source>
</evidence>
<evidence type="ECO:0000256" key="11">
    <source>
        <dbReference type="ARBA" id="ARBA00038053"/>
    </source>
</evidence>
<evidence type="ECO:0000256" key="13">
    <source>
        <dbReference type="ARBA" id="ARBA00041418"/>
    </source>
</evidence>
<organism evidence="17 18">
    <name type="scientific">Candidatus Staskawiczbacteria bacterium RIFCSPLOWO2_01_FULL_38_12b</name>
    <dbReference type="NCBI Taxonomy" id="1802214"/>
    <lineage>
        <taxon>Bacteria</taxon>
        <taxon>Candidatus Staskawicziibacteriota</taxon>
    </lineage>
</organism>
<dbReference type="InterPro" id="IPR001182">
    <property type="entry name" value="FtsW/RodA"/>
</dbReference>
<evidence type="ECO:0000256" key="3">
    <source>
        <dbReference type="ARBA" id="ARBA00022679"/>
    </source>
</evidence>
<evidence type="ECO:0000256" key="6">
    <source>
        <dbReference type="ARBA" id="ARBA00022984"/>
    </source>
</evidence>
<evidence type="ECO:0000256" key="10">
    <source>
        <dbReference type="ARBA" id="ARBA00033270"/>
    </source>
</evidence>
<keyword evidence="4 16" id="KW-0812">Transmembrane</keyword>
<evidence type="ECO:0000256" key="14">
    <source>
        <dbReference type="ARBA" id="ARBA00044770"/>
    </source>
</evidence>
<comment type="subcellular location">
    <subcellularLocation>
        <location evidence="1">Membrane</location>
        <topology evidence="1">Multi-pass membrane protein</topology>
    </subcellularLocation>
</comment>
<feature type="transmembrane region" description="Helical" evidence="16">
    <location>
        <begin position="150"/>
        <end position="168"/>
    </location>
</feature>
<dbReference type="STRING" id="1802214.A2908_04680"/>
<evidence type="ECO:0000313" key="17">
    <source>
        <dbReference type="EMBL" id="OGZ72934.1"/>
    </source>
</evidence>
<dbReference type="EC" id="2.4.99.28" evidence="14"/>
<feature type="transmembrane region" description="Helical" evidence="16">
    <location>
        <begin position="349"/>
        <end position="370"/>
    </location>
</feature>
<protein>
    <recommendedName>
        <fullName evidence="12">Probable peptidoglycan glycosyltransferase FtsW</fullName>
        <ecNumber evidence="14">2.4.99.28</ecNumber>
    </recommendedName>
    <alternativeName>
        <fullName evidence="13">Cell division protein FtsW</fullName>
    </alternativeName>
    <alternativeName>
        <fullName evidence="10">Cell wall polymerase</fullName>
    </alternativeName>
    <alternativeName>
        <fullName evidence="9">Peptidoglycan polymerase</fullName>
    </alternativeName>
</protein>
<comment type="caution">
    <text evidence="17">The sequence shown here is derived from an EMBL/GenBank/DDBJ whole genome shotgun (WGS) entry which is preliminary data.</text>
</comment>
<keyword evidence="6" id="KW-0573">Peptidoglycan synthesis</keyword>
<evidence type="ECO:0000256" key="7">
    <source>
        <dbReference type="ARBA" id="ARBA00022989"/>
    </source>
</evidence>
<dbReference type="GO" id="GO:0008360">
    <property type="term" value="P:regulation of cell shape"/>
    <property type="evidence" value="ECO:0007669"/>
    <property type="project" value="UniProtKB-KW"/>
</dbReference>
<dbReference type="AlphaFoldDB" id="A0A1G2IE10"/>
<evidence type="ECO:0000256" key="1">
    <source>
        <dbReference type="ARBA" id="ARBA00004141"/>
    </source>
</evidence>
<feature type="transmembrane region" description="Helical" evidence="16">
    <location>
        <begin position="112"/>
        <end position="129"/>
    </location>
</feature>
<evidence type="ECO:0000256" key="15">
    <source>
        <dbReference type="ARBA" id="ARBA00049902"/>
    </source>
</evidence>
<keyword evidence="8 16" id="KW-0472">Membrane</keyword>
<feature type="transmembrane region" description="Helical" evidence="16">
    <location>
        <begin position="7"/>
        <end position="30"/>
    </location>
</feature>
<keyword evidence="5" id="KW-0133">Cell shape</keyword>
<dbReference type="PANTHER" id="PTHR30474:SF2">
    <property type="entry name" value="PEPTIDOGLYCAN GLYCOSYLTRANSFERASE FTSW-RELATED"/>
    <property type="match status" value="1"/>
</dbReference>